<name>A0A7I8LBI1_SPIIN</name>
<proteinExistence type="predicted"/>
<dbReference type="InterPro" id="IPR021325">
    <property type="entry name" value="CCB2/CCB4"/>
</dbReference>
<dbReference type="Proteomes" id="UP000663760">
    <property type="component" value="Chromosome 13"/>
</dbReference>
<feature type="signal peptide" evidence="1">
    <location>
        <begin position="1"/>
        <end position="22"/>
    </location>
</feature>
<evidence type="ECO:0000256" key="1">
    <source>
        <dbReference type="SAM" id="SignalP"/>
    </source>
</evidence>
<reference evidence="2" key="1">
    <citation type="submission" date="2020-02" db="EMBL/GenBank/DDBJ databases">
        <authorList>
            <person name="Scholz U."/>
            <person name="Mascher M."/>
            <person name="Fiebig A."/>
        </authorList>
    </citation>
    <scope>NUCLEOTIDE SEQUENCE</scope>
</reference>
<dbReference type="Pfam" id="PF11152">
    <property type="entry name" value="CCB2_CCB4"/>
    <property type="match status" value="1"/>
</dbReference>
<dbReference type="InterPro" id="IPR044705">
    <property type="entry name" value="CCB4"/>
</dbReference>
<keyword evidence="1" id="KW-0732">Signal</keyword>
<accession>A0A7I8LBI1</accession>
<dbReference type="PANTHER" id="PTHR34943:SF2">
    <property type="entry name" value="PROTEIN COFACTOR ASSEMBLY OF COMPLEX C SUBUNIT B CCB4, CHLOROPLASTIC"/>
    <property type="match status" value="1"/>
</dbReference>
<sequence length="308" mass="32980">MEATRSILLLLPAVSFRSSGHCQTFDLPPCRSAPASHSLRSGDIRAPPLCASTSSSASTARGDYRGPKPKRNLVADWVSNNDEVARSLPIYVGGFALLAVLLNRTFSGIAPVADASSSQSRADILSLSLAVTDLLAGLVWLSIRPKYISPEVPEGVECRRIHSSLPDYAVHELLWAWTSLSDATCCRSLVVVYKNCCLLQIGIASEISSKDGNPTDIDVPCLTQGSLCQKAMQSGKQSYLANLSLYPGRVEFPFLPANTQALILQPIGDSGIAIIGGDTIRGFSSLDQAWITSISEKLDVTLCKLSQL</sequence>
<evidence type="ECO:0000313" key="3">
    <source>
        <dbReference type="Proteomes" id="UP000663760"/>
    </source>
</evidence>
<dbReference type="GO" id="GO:0010190">
    <property type="term" value="P:cytochrome b6f complex assembly"/>
    <property type="evidence" value="ECO:0007669"/>
    <property type="project" value="TreeGrafter"/>
</dbReference>
<keyword evidence="3" id="KW-1185">Reference proteome</keyword>
<gene>
    <name evidence="2" type="ORF">SI8410_13017303</name>
</gene>
<evidence type="ECO:0000313" key="2">
    <source>
        <dbReference type="EMBL" id="CAA7406625.1"/>
    </source>
</evidence>
<dbReference type="AlphaFoldDB" id="A0A7I8LBI1"/>
<protein>
    <submittedName>
        <fullName evidence="2">Uncharacterized protein</fullName>
    </submittedName>
</protein>
<dbReference type="PANTHER" id="PTHR34943">
    <property type="match status" value="1"/>
</dbReference>
<dbReference type="EMBL" id="LR746276">
    <property type="protein sequence ID" value="CAA7406625.1"/>
    <property type="molecule type" value="Genomic_DNA"/>
</dbReference>
<dbReference type="GO" id="GO:0009507">
    <property type="term" value="C:chloroplast"/>
    <property type="evidence" value="ECO:0007669"/>
    <property type="project" value="TreeGrafter"/>
</dbReference>
<dbReference type="OrthoDB" id="439612at2759"/>
<organism evidence="2 3">
    <name type="scientific">Spirodela intermedia</name>
    <name type="common">Intermediate duckweed</name>
    <dbReference type="NCBI Taxonomy" id="51605"/>
    <lineage>
        <taxon>Eukaryota</taxon>
        <taxon>Viridiplantae</taxon>
        <taxon>Streptophyta</taxon>
        <taxon>Embryophyta</taxon>
        <taxon>Tracheophyta</taxon>
        <taxon>Spermatophyta</taxon>
        <taxon>Magnoliopsida</taxon>
        <taxon>Liliopsida</taxon>
        <taxon>Araceae</taxon>
        <taxon>Lemnoideae</taxon>
        <taxon>Spirodela</taxon>
    </lineage>
</organism>
<feature type="chain" id="PRO_5029529172" evidence="1">
    <location>
        <begin position="23"/>
        <end position="308"/>
    </location>
</feature>